<evidence type="ECO:0000256" key="1">
    <source>
        <dbReference type="SAM" id="MobiDB-lite"/>
    </source>
</evidence>
<evidence type="ECO:0000313" key="2">
    <source>
        <dbReference type="EMBL" id="KAG7290321.1"/>
    </source>
</evidence>
<evidence type="ECO:0008006" key="4">
    <source>
        <dbReference type="Google" id="ProtNLM"/>
    </source>
</evidence>
<feature type="region of interest" description="Disordered" evidence="1">
    <location>
        <begin position="139"/>
        <end position="167"/>
    </location>
</feature>
<evidence type="ECO:0000313" key="3">
    <source>
        <dbReference type="Proteomes" id="UP001197093"/>
    </source>
</evidence>
<sequence>MNIDRPLRGSCHCGRNLYIIQLPQTQPAHQSAQILFHTHPSHNLGGGPLPSYLRVPLSAYHSLTLPLNPDETRAQIHRAYTSLAADTGHTTMRHFCGFCGTPLSYWSEGPAPGEADFIQLSLGSLVPGDLADLEDWGLLESPREGSPSPAAPSGDGDAEMREVGGEGGGGVLGRVGVLPWFEGLVEGSKLGRLRKGTARGGTVRVEWEIVEWTEEGKGRGRESEEEEAGGG</sequence>
<dbReference type="EMBL" id="JAHCVI010000001">
    <property type="protein sequence ID" value="KAG7290321.1"/>
    <property type="molecule type" value="Genomic_DNA"/>
</dbReference>
<protein>
    <recommendedName>
        <fullName evidence="4">CENP-V/GFA domain-containing protein</fullName>
    </recommendedName>
</protein>
<comment type="caution">
    <text evidence="2">The sequence shown here is derived from an EMBL/GenBank/DDBJ whole genome shotgun (WGS) entry which is preliminary data.</text>
</comment>
<proteinExistence type="predicted"/>
<gene>
    <name evidence="2" type="ORF">NEMBOFW57_000321</name>
</gene>
<dbReference type="Proteomes" id="UP001197093">
    <property type="component" value="Unassembled WGS sequence"/>
</dbReference>
<reference evidence="2" key="1">
    <citation type="submission" date="2023-02" db="EMBL/GenBank/DDBJ databases">
        <authorList>
            <person name="Palmer J.M."/>
        </authorList>
    </citation>
    <scope>NUCLEOTIDE SEQUENCE</scope>
    <source>
        <strain evidence="2">FW57</strain>
    </source>
</reference>
<name>A0AAD4EZ59_9PEZI</name>
<feature type="region of interest" description="Disordered" evidence="1">
    <location>
        <begin position="212"/>
        <end position="231"/>
    </location>
</feature>
<accession>A0AAD4EZ59</accession>
<keyword evidence="3" id="KW-1185">Reference proteome</keyword>
<dbReference type="AlphaFoldDB" id="A0AAD4EZ59"/>
<organism evidence="2 3">
    <name type="scientific">Staphylotrichum longicolle</name>
    <dbReference type="NCBI Taxonomy" id="669026"/>
    <lineage>
        <taxon>Eukaryota</taxon>
        <taxon>Fungi</taxon>
        <taxon>Dikarya</taxon>
        <taxon>Ascomycota</taxon>
        <taxon>Pezizomycotina</taxon>
        <taxon>Sordariomycetes</taxon>
        <taxon>Sordariomycetidae</taxon>
        <taxon>Sordariales</taxon>
        <taxon>Chaetomiaceae</taxon>
        <taxon>Staphylotrichum</taxon>
    </lineage>
</organism>